<evidence type="ECO:0000259" key="1">
    <source>
        <dbReference type="Pfam" id="PF01814"/>
    </source>
</evidence>
<name>A0AAD2G113_9STRA</name>
<dbReference type="AlphaFoldDB" id="A0AAD2G113"/>
<sequence>MLSPNSHVGWMLAHNAIRMEIEEMIQAMEASKKRGGIQKWEEIACVTKAWKTHYLHIHSHHSNKDAMLMPYLETRISYPDKLTSDHKELVAKLDRINAIVESLGQKEEGDSVTEVFGELREYQGLMLPHLKEEEVSRAYFEPPEIGEITQRILAVAPKVEMGSFIVCQGINEFRNGFMECPIQTMRC</sequence>
<dbReference type="CDD" id="cd12108">
    <property type="entry name" value="Hr-like"/>
    <property type="match status" value="1"/>
</dbReference>
<protein>
    <recommendedName>
        <fullName evidence="1">Hemerythrin-like domain-containing protein</fullName>
    </recommendedName>
</protein>
<dbReference type="Proteomes" id="UP001295423">
    <property type="component" value="Unassembled WGS sequence"/>
</dbReference>
<keyword evidence="3" id="KW-1185">Reference proteome</keyword>
<organism evidence="2 3">
    <name type="scientific">Cylindrotheca closterium</name>
    <dbReference type="NCBI Taxonomy" id="2856"/>
    <lineage>
        <taxon>Eukaryota</taxon>
        <taxon>Sar</taxon>
        <taxon>Stramenopiles</taxon>
        <taxon>Ochrophyta</taxon>
        <taxon>Bacillariophyta</taxon>
        <taxon>Bacillariophyceae</taxon>
        <taxon>Bacillariophycidae</taxon>
        <taxon>Bacillariales</taxon>
        <taxon>Bacillariaceae</taxon>
        <taxon>Cylindrotheca</taxon>
    </lineage>
</organism>
<comment type="caution">
    <text evidence="2">The sequence shown here is derived from an EMBL/GenBank/DDBJ whole genome shotgun (WGS) entry which is preliminary data.</text>
</comment>
<proteinExistence type="predicted"/>
<dbReference type="InterPro" id="IPR012312">
    <property type="entry name" value="Hemerythrin-like"/>
</dbReference>
<dbReference type="Gene3D" id="1.20.120.520">
    <property type="entry name" value="nmb1532 protein domain like"/>
    <property type="match status" value="1"/>
</dbReference>
<feature type="domain" description="Hemerythrin-like" evidence="1">
    <location>
        <begin position="10"/>
        <end position="134"/>
    </location>
</feature>
<evidence type="ECO:0000313" key="2">
    <source>
        <dbReference type="EMBL" id="CAJ1956721.1"/>
    </source>
</evidence>
<dbReference type="EMBL" id="CAKOGP040001925">
    <property type="protein sequence ID" value="CAJ1956721.1"/>
    <property type="molecule type" value="Genomic_DNA"/>
</dbReference>
<dbReference type="Pfam" id="PF01814">
    <property type="entry name" value="Hemerythrin"/>
    <property type="match status" value="1"/>
</dbReference>
<evidence type="ECO:0000313" key="3">
    <source>
        <dbReference type="Proteomes" id="UP001295423"/>
    </source>
</evidence>
<reference evidence="2" key="1">
    <citation type="submission" date="2023-08" db="EMBL/GenBank/DDBJ databases">
        <authorList>
            <person name="Audoor S."/>
            <person name="Bilcke G."/>
        </authorList>
    </citation>
    <scope>NUCLEOTIDE SEQUENCE</scope>
</reference>
<gene>
    <name evidence="2" type="ORF">CYCCA115_LOCUS16364</name>
</gene>
<accession>A0AAD2G113</accession>